<dbReference type="PRINTS" id="PR00502">
    <property type="entry name" value="NUDIXFAMILY"/>
</dbReference>
<keyword evidence="6" id="KW-0460">Magnesium</keyword>
<evidence type="ECO:0000256" key="12">
    <source>
        <dbReference type="ARBA" id="ARBA00055812"/>
    </source>
</evidence>
<evidence type="ECO:0000313" key="21">
    <source>
        <dbReference type="Proteomes" id="UP000265040"/>
    </source>
</evidence>
<dbReference type="GeneTree" id="ENSGT00390000003338"/>
<reference evidence="20" key="2">
    <citation type="submission" date="2025-08" db="UniProtKB">
        <authorList>
            <consortium name="Ensembl"/>
        </authorList>
    </citation>
    <scope>IDENTIFICATION</scope>
</reference>
<evidence type="ECO:0000256" key="2">
    <source>
        <dbReference type="ARBA" id="ARBA00001946"/>
    </source>
</evidence>
<comment type="cofactor">
    <cofactor evidence="2">
        <name>Mg(2+)</name>
        <dbReference type="ChEBI" id="CHEBI:18420"/>
    </cofactor>
</comment>
<evidence type="ECO:0000256" key="7">
    <source>
        <dbReference type="ARBA" id="ARBA00023211"/>
    </source>
</evidence>
<organism evidence="20 21">
    <name type="scientific">Anabas testudineus</name>
    <name type="common">Climbing perch</name>
    <name type="synonym">Anthias testudineus</name>
    <dbReference type="NCBI Taxonomy" id="64144"/>
    <lineage>
        <taxon>Eukaryota</taxon>
        <taxon>Metazoa</taxon>
        <taxon>Chordata</taxon>
        <taxon>Craniata</taxon>
        <taxon>Vertebrata</taxon>
        <taxon>Euteleostomi</taxon>
        <taxon>Actinopterygii</taxon>
        <taxon>Neopterygii</taxon>
        <taxon>Teleostei</taxon>
        <taxon>Neoteleostei</taxon>
        <taxon>Acanthomorphata</taxon>
        <taxon>Anabantaria</taxon>
        <taxon>Anabantiformes</taxon>
        <taxon>Anabantoidei</taxon>
        <taxon>Anabantidae</taxon>
        <taxon>Anabas</taxon>
    </lineage>
</organism>
<dbReference type="EC" id="3.6.1.9" evidence="10"/>
<dbReference type="SUPFAM" id="SSF55811">
    <property type="entry name" value="Nudix"/>
    <property type="match status" value="1"/>
</dbReference>
<evidence type="ECO:0000256" key="11">
    <source>
        <dbReference type="ARBA" id="ARBA00048667"/>
    </source>
</evidence>
<dbReference type="AlphaFoldDB" id="A0AAQ6IST6"/>
<evidence type="ECO:0000256" key="3">
    <source>
        <dbReference type="ARBA" id="ARBA00005582"/>
    </source>
</evidence>
<evidence type="ECO:0000256" key="10">
    <source>
        <dbReference type="ARBA" id="ARBA00038862"/>
    </source>
</evidence>
<comment type="catalytic activity">
    <reaction evidence="8">
        <text>a 2'-deoxyribonucleoside 5'-triphosphate + H2O = a 2'-deoxyribonucleoside 5'-phosphate + diphosphate + H(+)</text>
        <dbReference type="Rhea" id="RHEA:44644"/>
        <dbReference type="ChEBI" id="CHEBI:15377"/>
        <dbReference type="ChEBI" id="CHEBI:15378"/>
        <dbReference type="ChEBI" id="CHEBI:33019"/>
        <dbReference type="ChEBI" id="CHEBI:61560"/>
        <dbReference type="ChEBI" id="CHEBI:65317"/>
        <dbReference type="EC" id="3.6.1.9"/>
    </reaction>
</comment>
<dbReference type="RefSeq" id="XP_026217126.1">
    <property type="nucleotide sequence ID" value="XM_026361341.1"/>
</dbReference>
<evidence type="ECO:0000256" key="17">
    <source>
        <dbReference type="ARBA" id="ARBA00080476"/>
    </source>
</evidence>
<dbReference type="Ensembl" id="ENSATET00000074957.1">
    <property type="protein sequence ID" value="ENSATEP00000076893.1"/>
    <property type="gene ID" value="ENSATEG00000033880.1"/>
</dbReference>
<dbReference type="InterPro" id="IPR020476">
    <property type="entry name" value="Nudix_hydrolase"/>
</dbReference>
<comment type="similarity">
    <text evidence="3 18">Belongs to the Nudix hydrolase family.</text>
</comment>
<keyword evidence="7" id="KW-0464">Manganese</keyword>
<gene>
    <name evidence="20" type="primary">NUDT15</name>
</gene>
<reference evidence="20" key="3">
    <citation type="submission" date="2025-09" db="UniProtKB">
        <authorList>
            <consortium name="Ensembl"/>
        </authorList>
    </citation>
    <scope>IDENTIFICATION</scope>
</reference>
<dbReference type="CDD" id="cd04678">
    <property type="entry name" value="NUDIX_MTH2_Nudt15"/>
    <property type="match status" value="1"/>
</dbReference>
<keyword evidence="5 18" id="KW-0378">Hydrolase</keyword>
<dbReference type="FunFam" id="3.90.79.10:FF:000034">
    <property type="entry name" value="Nucleotide triphosphate diphosphatase NUDT15"/>
    <property type="match status" value="1"/>
</dbReference>
<dbReference type="GO" id="GO:0006950">
    <property type="term" value="P:response to stress"/>
    <property type="evidence" value="ECO:0007669"/>
    <property type="project" value="UniProtKB-ARBA"/>
</dbReference>
<dbReference type="Proteomes" id="UP000265040">
    <property type="component" value="Chromosome 2"/>
</dbReference>
<evidence type="ECO:0000256" key="14">
    <source>
        <dbReference type="ARBA" id="ARBA00070687"/>
    </source>
</evidence>
<accession>A0AAQ6IST6</accession>
<comment type="cofactor">
    <cofactor evidence="1">
        <name>Mn(2+)</name>
        <dbReference type="ChEBI" id="CHEBI:29035"/>
    </cofactor>
</comment>
<dbReference type="Gene3D" id="3.90.79.10">
    <property type="entry name" value="Nucleoside Triphosphate Pyrophosphohydrolase"/>
    <property type="match status" value="1"/>
</dbReference>
<dbReference type="GeneID" id="113163039"/>
<dbReference type="PROSITE" id="PS00893">
    <property type="entry name" value="NUDIX_BOX"/>
    <property type="match status" value="1"/>
</dbReference>
<keyword evidence="21" id="KW-1185">Reference proteome</keyword>
<evidence type="ECO:0000256" key="4">
    <source>
        <dbReference type="ARBA" id="ARBA00022723"/>
    </source>
</evidence>
<evidence type="ECO:0000259" key="19">
    <source>
        <dbReference type="Pfam" id="PF00293"/>
    </source>
</evidence>
<protein>
    <recommendedName>
        <fullName evidence="14">Nucleotide triphosphate diphosphatase NUDT15</fullName>
        <ecNumber evidence="10">3.6.1.9</ecNumber>
    </recommendedName>
    <alternativeName>
        <fullName evidence="15">MutT homolog 2</fullName>
    </alternativeName>
    <alternativeName>
        <fullName evidence="17">Nucleoside diphosphate-linked moiety X motif 15</fullName>
    </alternativeName>
    <alternativeName>
        <fullName evidence="16">Nucleoside diphosphate-linked to another moiety X hydrolase 15</fullName>
    </alternativeName>
</protein>
<reference evidence="20 21" key="1">
    <citation type="submission" date="2021-04" db="EMBL/GenBank/DDBJ databases">
        <authorList>
            <consortium name="Wellcome Sanger Institute Data Sharing"/>
        </authorList>
    </citation>
    <scope>NUCLEOTIDE SEQUENCE [LARGE SCALE GENOMIC DNA]</scope>
</reference>
<evidence type="ECO:0000256" key="6">
    <source>
        <dbReference type="ARBA" id="ARBA00022842"/>
    </source>
</evidence>
<evidence type="ECO:0000256" key="13">
    <source>
        <dbReference type="ARBA" id="ARBA00062087"/>
    </source>
</evidence>
<dbReference type="Pfam" id="PF00293">
    <property type="entry name" value="NUDIX"/>
    <property type="match status" value="1"/>
</dbReference>
<comment type="catalytic activity">
    <reaction evidence="11">
        <text>a 5'-end CoA-ribonucleoside in mRNA + H2O = a 5'-end phospho-adenosine-phospho-ribonucleoside in mRNA + (R)-4'-phosphopantetheine + 2 H(+)</text>
        <dbReference type="Rhea" id="RHEA:67592"/>
        <dbReference type="Rhea" id="RHEA-COMP:15719"/>
        <dbReference type="Rhea" id="RHEA-COMP:17276"/>
        <dbReference type="ChEBI" id="CHEBI:15377"/>
        <dbReference type="ChEBI" id="CHEBI:15378"/>
        <dbReference type="ChEBI" id="CHEBI:61723"/>
        <dbReference type="ChEBI" id="CHEBI:144051"/>
        <dbReference type="ChEBI" id="CHEBI:172371"/>
    </reaction>
    <physiologicalReaction direction="left-to-right" evidence="11">
        <dbReference type="Rhea" id="RHEA:67593"/>
    </physiologicalReaction>
</comment>
<evidence type="ECO:0000256" key="18">
    <source>
        <dbReference type="RuleBase" id="RU003476"/>
    </source>
</evidence>
<sequence length="152" mass="17310">MKRPGVGVGVLVTDSAHPGCVLLGKRKSEVGKGMYQLPGGHLEFGETWEECAEREVMEEAGVHLVNVHFASVVNSIRLEEDYHYVTIIMRGDLDRKQSGEPENLEPEKNEGWAWVRWEQFPPEEKLFFALASLRQQGFQPFRNKEPTAETQQ</sequence>
<name>A0AAQ6IST6_ANATE</name>
<comment type="subunit">
    <text evidence="13">Homodimer. Interacts with PCNA; interaction is disrupted in response to UV irradiation.</text>
</comment>
<evidence type="ECO:0000256" key="5">
    <source>
        <dbReference type="ARBA" id="ARBA00022801"/>
    </source>
</evidence>
<dbReference type="InterPro" id="IPR020084">
    <property type="entry name" value="NUDIX_hydrolase_CS"/>
</dbReference>
<keyword evidence="4" id="KW-0479">Metal-binding</keyword>
<evidence type="ECO:0000256" key="16">
    <source>
        <dbReference type="ARBA" id="ARBA00077398"/>
    </source>
</evidence>
<evidence type="ECO:0000256" key="9">
    <source>
        <dbReference type="ARBA" id="ARBA00036800"/>
    </source>
</evidence>
<evidence type="ECO:0000256" key="1">
    <source>
        <dbReference type="ARBA" id="ARBA00001936"/>
    </source>
</evidence>
<evidence type="ECO:0000256" key="15">
    <source>
        <dbReference type="ARBA" id="ARBA00076736"/>
    </source>
</evidence>
<evidence type="ECO:0000256" key="8">
    <source>
        <dbReference type="ARBA" id="ARBA00036546"/>
    </source>
</evidence>
<dbReference type="GO" id="GO:0005829">
    <property type="term" value="C:cytosol"/>
    <property type="evidence" value="ECO:0007669"/>
    <property type="project" value="TreeGrafter"/>
</dbReference>
<dbReference type="InterPro" id="IPR015797">
    <property type="entry name" value="NUDIX_hydrolase-like_dom_sf"/>
</dbReference>
<proteinExistence type="inferred from homology"/>
<dbReference type="GO" id="GO:0008413">
    <property type="term" value="F:8-oxo-7,8-dihydroguanosine triphosphate pyrophosphatase activity"/>
    <property type="evidence" value="ECO:0007669"/>
    <property type="project" value="UniProtKB-ARBA"/>
</dbReference>
<dbReference type="GO" id="GO:0046872">
    <property type="term" value="F:metal ion binding"/>
    <property type="evidence" value="ECO:0007669"/>
    <property type="project" value="UniProtKB-KW"/>
</dbReference>
<dbReference type="GO" id="GO:0035539">
    <property type="term" value="F:8-oxo-7,8-dihydrodeoxyguanosine triphosphate pyrophosphatase activity"/>
    <property type="evidence" value="ECO:0007669"/>
    <property type="project" value="TreeGrafter"/>
</dbReference>
<evidence type="ECO:0000313" key="20">
    <source>
        <dbReference type="Ensembl" id="ENSATEP00000076893.1"/>
    </source>
</evidence>
<dbReference type="PANTHER" id="PTHR16099">
    <property type="entry name" value="8-OXO-DGTP DIPHOSPHATES NUDT15"/>
    <property type="match status" value="1"/>
</dbReference>
<comment type="function">
    <text evidence="12">May catalyze the hydrolysis of nucleoside triphosphates including dGTP, dTTP, dCTP, their oxidized forms like 8-oxo-dGTP and the prodrug thiopurine derivatives 6-thio-dGTP and 6-thio-GTP. Could also catalyze the hydrolysis of some nucleoside diphosphate derivatives. Hydrolyzes oxidized nucleosides triphosphates like 8-oxo-dGTP in vitro, but the specificity and efficiency towards these substrates are low. Therefore, the potential in vivo sanitizing role of this enzyme, that would consist in removing oxidatively damaged forms of nucleosides to prevent their incorporation into DNA, is unclear. Through the hydrolysis of thioguanosine triphosphates may participate in the catabolism of thiopurine drugs. May also have a role in DNA synthesis and cell cycle progression by stabilizing PCNA. Exhibits decapping activity towards dpCoA-capped RNAs in vitro.</text>
</comment>
<dbReference type="InterPro" id="IPR000086">
    <property type="entry name" value="NUDIX_hydrolase_dom"/>
</dbReference>
<dbReference type="PANTHER" id="PTHR16099:SF5">
    <property type="entry name" value="NUCLEOTIDE TRIPHOSPHATE DIPHOSPHATASE NUDT15"/>
    <property type="match status" value="1"/>
</dbReference>
<dbReference type="GO" id="GO:0006203">
    <property type="term" value="P:dGTP catabolic process"/>
    <property type="evidence" value="ECO:0007669"/>
    <property type="project" value="TreeGrafter"/>
</dbReference>
<feature type="domain" description="Nudix hydrolase" evidence="19">
    <location>
        <begin position="5"/>
        <end position="123"/>
    </location>
</feature>
<comment type="catalytic activity">
    <reaction evidence="9">
        <text>a ribonucleoside 5'-triphosphate + H2O = a ribonucleoside 5'-phosphate + diphosphate + H(+)</text>
        <dbReference type="Rhea" id="RHEA:23996"/>
        <dbReference type="ChEBI" id="CHEBI:15377"/>
        <dbReference type="ChEBI" id="CHEBI:15378"/>
        <dbReference type="ChEBI" id="CHEBI:33019"/>
        <dbReference type="ChEBI" id="CHEBI:58043"/>
        <dbReference type="ChEBI" id="CHEBI:61557"/>
        <dbReference type="EC" id="3.6.1.9"/>
    </reaction>
</comment>